<dbReference type="PANTHER" id="PTHR11003:SF352">
    <property type="entry name" value="BCDNA.GH04802-RELATED"/>
    <property type="match status" value="1"/>
</dbReference>
<accession>A0A8K0D4H6</accession>
<evidence type="ECO:0000259" key="10">
    <source>
        <dbReference type="Pfam" id="PF07885"/>
    </source>
</evidence>
<evidence type="ECO:0000256" key="6">
    <source>
        <dbReference type="ARBA" id="ARBA00023136"/>
    </source>
</evidence>
<evidence type="ECO:0000256" key="8">
    <source>
        <dbReference type="SAM" id="MobiDB-lite"/>
    </source>
</evidence>
<dbReference type="InterPro" id="IPR003280">
    <property type="entry name" value="2pore_dom_K_chnl"/>
</dbReference>
<dbReference type="GO" id="GO:0005886">
    <property type="term" value="C:plasma membrane"/>
    <property type="evidence" value="ECO:0007669"/>
    <property type="project" value="TreeGrafter"/>
</dbReference>
<evidence type="ECO:0000256" key="2">
    <source>
        <dbReference type="ARBA" id="ARBA00022448"/>
    </source>
</evidence>
<dbReference type="PANTHER" id="PTHR11003">
    <property type="entry name" value="POTASSIUM CHANNEL, SUBFAMILY K"/>
    <property type="match status" value="1"/>
</dbReference>
<dbReference type="GO" id="GO:0030322">
    <property type="term" value="P:stabilization of membrane potential"/>
    <property type="evidence" value="ECO:0007669"/>
    <property type="project" value="TreeGrafter"/>
</dbReference>
<feature type="domain" description="Potassium channel" evidence="10">
    <location>
        <begin position="74"/>
        <end position="152"/>
    </location>
</feature>
<dbReference type="SUPFAM" id="SSF81324">
    <property type="entry name" value="Voltage-gated potassium channels"/>
    <property type="match status" value="1"/>
</dbReference>
<evidence type="ECO:0000256" key="1">
    <source>
        <dbReference type="ARBA" id="ARBA00004141"/>
    </source>
</evidence>
<evidence type="ECO:0000256" key="4">
    <source>
        <dbReference type="ARBA" id="ARBA00022989"/>
    </source>
</evidence>
<dbReference type="AlphaFoldDB" id="A0A8K0D4H6"/>
<feature type="transmembrane region" description="Helical" evidence="9">
    <location>
        <begin position="91"/>
        <end position="110"/>
    </location>
</feature>
<organism evidence="11 12">
    <name type="scientific">Ignelater luminosus</name>
    <name type="common">Cucubano</name>
    <name type="synonym">Pyrophorus luminosus</name>
    <dbReference type="NCBI Taxonomy" id="2038154"/>
    <lineage>
        <taxon>Eukaryota</taxon>
        <taxon>Metazoa</taxon>
        <taxon>Ecdysozoa</taxon>
        <taxon>Arthropoda</taxon>
        <taxon>Hexapoda</taxon>
        <taxon>Insecta</taxon>
        <taxon>Pterygota</taxon>
        <taxon>Neoptera</taxon>
        <taxon>Endopterygota</taxon>
        <taxon>Coleoptera</taxon>
        <taxon>Polyphaga</taxon>
        <taxon>Elateriformia</taxon>
        <taxon>Elateroidea</taxon>
        <taxon>Elateridae</taxon>
        <taxon>Agrypninae</taxon>
        <taxon>Pyrophorini</taxon>
        <taxon>Ignelater</taxon>
    </lineage>
</organism>
<name>A0A8K0D4H6_IGNLU</name>
<proteinExistence type="predicted"/>
<comment type="caution">
    <text evidence="11">The sequence shown here is derived from an EMBL/GenBank/DDBJ whole genome shotgun (WGS) entry which is preliminary data.</text>
</comment>
<keyword evidence="4 9" id="KW-1133">Transmembrane helix</keyword>
<keyword evidence="2" id="KW-0813">Transport</keyword>
<feature type="region of interest" description="Disordered" evidence="8">
    <location>
        <begin position="579"/>
        <end position="618"/>
    </location>
</feature>
<protein>
    <recommendedName>
        <fullName evidence="10">Potassium channel domain-containing protein</fullName>
    </recommendedName>
</protein>
<feature type="domain" description="Potassium channel" evidence="10">
    <location>
        <begin position="1"/>
        <end position="38"/>
    </location>
</feature>
<dbReference type="EMBL" id="VTPC01004499">
    <property type="protein sequence ID" value="KAF2897056.1"/>
    <property type="molecule type" value="Genomic_DNA"/>
</dbReference>
<keyword evidence="3 9" id="KW-0812">Transmembrane</keyword>
<feature type="transmembrane region" description="Helical" evidence="9">
    <location>
        <begin position="131"/>
        <end position="151"/>
    </location>
</feature>
<dbReference type="OrthoDB" id="297496at2759"/>
<evidence type="ECO:0000313" key="12">
    <source>
        <dbReference type="Proteomes" id="UP000801492"/>
    </source>
</evidence>
<reference evidence="11" key="1">
    <citation type="submission" date="2019-08" db="EMBL/GenBank/DDBJ databases">
        <title>The genome of the North American firefly Photinus pyralis.</title>
        <authorList>
            <consortium name="Photinus pyralis genome working group"/>
            <person name="Fallon T.R."/>
            <person name="Sander Lower S.E."/>
            <person name="Weng J.-K."/>
        </authorList>
    </citation>
    <scope>NUCLEOTIDE SEQUENCE</scope>
    <source>
        <strain evidence="11">TRF0915ILg1</strain>
        <tissue evidence="11">Whole body</tissue>
    </source>
</reference>
<evidence type="ECO:0000256" key="9">
    <source>
        <dbReference type="SAM" id="Phobius"/>
    </source>
</evidence>
<dbReference type="Proteomes" id="UP000801492">
    <property type="component" value="Unassembled WGS sequence"/>
</dbReference>
<evidence type="ECO:0000256" key="3">
    <source>
        <dbReference type="ARBA" id="ARBA00022692"/>
    </source>
</evidence>
<keyword evidence="6 9" id="KW-0472">Membrane</keyword>
<gene>
    <name evidence="11" type="ORF">ILUMI_09119</name>
</gene>
<feature type="transmembrane region" description="Helical" evidence="9">
    <location>
        <begin position="57"/>
        <end position="79"/>
    </location>
</feature>
<feature type="non-terminal residue" evidence="11">
    <location>
        <position position="1"/>
    </location>
</feature>
<evidence type="ECO:0000313" key="11">
    <source>
        <dbReference type="EMBL" id="KAF2897056.1"/>
    </source>
</evidence>
<dbReference type="InterPro" id="IPR013099">
    <property type="entry name" value="K_chnl_dom"/>
</dbReference>
<sequence>YGNLAPTTTITRIFMIFYGIIGIPMNGIVIITLGDFFAKSFVRLYDRWKTLRVQHALATLGLVGQVALYLLPGFTFFIFLPSICIMYYEGWAYDVAVAYAFVTLTTIGFGDYVAGMHENGYGPVMYTAYKIFLLFWIISGLGYLVMVLGFVSRGMKSKQVHEIEHKIASNLKKTNHRIREELRSLLNEYLLMRVKRVYREKFIYVPSRPKRSQSCPDLTIYRDMESPTMARKRALSACIHRTPQEISRIQSDTDLERIDKEKTFKPSSALAEPSQLLLRVVNALGNYETLQSTTSASASNDSSNLEGIDMFPSSEILASERYGSGWSIGSQKLSAVPPRIMRPRAASECKQPMCEKINIKNNDLTWYGPSATKRLQELREQGIYGKSRSKTLPPLNPVSQPQSFFARLRNTFKPSKDSEKPKNIDVEAQASTTDFSGEQASYVQQTEQGRKSSAFSIIEKDHVLEETSIADFLRALTAISVPEINVPPKRKLGTASLTPPQESPPKTIRAPIRAPFSSRRSSLIPASPPHDIKDRRFSLRPEPFGQRDIFAPPPPYCPFPETASSVPSRMITRNRRFSLRPVTTSATASPVQRHALRLKQTLPQDPNFKNTKDDDSTA</sequence>
<dbReference type="Pfam" id="PF07885">
    <property type="entry name" value="Ion_trans_2"/>
    <property type="match status" value="2"/>
</dbReference>
<keyword evidence="5" id="KW-0406">Ion transport</keyword>
<keyword evidence="12" id="KW-1185">Reference proteome</keyword>
<evidence type="ECO:0000256" key="5">
    <source>
        <dbReference type="ARBA" id="ARBA00023065"/>
    </source>
</evidence>
<feature type="compositionally biased region" description="Polar residues" evidence="8">
    <location>
        <begin position="581"/>
        <end position="590"/>
    </location>
</feature>
<dbReference type="GO" id="GO:0015271">
    <property type="term" value="F:outward rectifier potassium channel activity"/>
    <property type="evidence" value="ECO:0007669"/>
    <property type="project" value="TreeGrafter"/>
</dbReference>
<evidence type="ECO:0000256" key="7">
    <source>
        <dbReference type="ARBA" id="ARBA00023303"/>
    </source>
</evidence>
<feature type="transmembrane region" description="Helical" evidence="9">
    <location>
        <begin position="13"/>
        <end position="37"/>
    </location>
</feature>
<keyword evidence="7" id="KW-0407">Ion channel</keyword>
<dbReference type="GO" id="GO:0022841">
    <property type="term" value="F:potassium ion leak channel activity"/>
    <property type="evidence" value="ECO:0007669"/>
    <property type="project" value="TreeGrafter"/>
</dbReference>
<comment type="subcellular location">
    <subcellularLocation>
        <location evidence="1">Membrane</location>
        <topology evidence="1">Multi-pass membrane protein</topology>
    </subcellularLocation>
</comment>
<feature type="region of interest" description="Disordered" evidence="8">
    <location>
        <begin position="490"/>
        <end position="509"/>
    </location>
</feature>
<dbReference type="Gene3D" id="1.10.287.70">
    <property type="match status" value="1"/>
</dbReference>